<dbReference type="PANTHER" id="PTHR48047">
    <property type="entry name" value="GLYCOSYLTRANSFERASE"/>
    <property type="match status" value="1"/>
</dbReference>
<organism evidence="5 6">
    <name type="scientific">Perilla frutescens var. hirtella</name>
    <name type="common">Perilla citriodora</name>
    <name type="synonym">Perilla setoyensis</name>
    <dbReference type="NCBI Taxonomy" id="608512"/>
    <lineage>
        <taxon>Eukaryota</taxon>
        <taxon>Viridiplantae</taxon>
        <taxon>Streptophyta</taxon>
        <taxon>Embryophyta</taxon>
        <taxon>Tracheophyta</taxon>
        <taxon>Spermatophyta</taxon>
        <taxon>Magnoliopsida</taxon>
        <taxon>eudicotyledons</taxon>
        <taxon>Gunneridae</taxon>
        <taxon>Pentapetalae</taxon>
        <taxon>asterids</taxon>
        <taxon>lamiids</taxon>
        <taxon>Lamiales</taxon>
        <taxon>Lamiaceae</taxon>
        <taxon>Nepetoideae</taxon>
        <taxon>Elsholtzieae</taxon>
        <taxon>Perilla</taxon>
    </lineage>
</organism>
<name>A0AAD4IQ37_PERFH</name>
<keyword evidence="3" id="KW-0328">Glycosyltransferase</keyword>
<keyword evidence="6" id="KW-1185">Reference proteome</keyword>
<reference evidence="5 6" key="1">
    <citation type="journal article" date="2021" name="Nat. Commun.">
        <title>Incipient diploidization of the medicinal plant Perilla within 10,000 years.</title>
        <authorList>
            <person name="Zhang Y."/>
            <person name="Shen Q."/>
            <person name="Leng L."/>
            <person name="Zhang D."/>
            <person name="Chen S."/>
            <person name="Shi Y."/>
            <person name="Ning Z."/>
            <person name="Chen S."/>
        </authorList>
    </citation>
    <scope>NUCLEOTIDE SEQUENCE [LARGE SCALE GENOMIC DNA]</scope>
    <source>
        <strain evidence="6">cv. PC099</strain>
    </source>
</reference>
<dbReference type="Gene3D" id="3.40.50.2000">
    <property type="entry name" value="Glycogen Phosphorylase B"/>
    <property type="match status" value="2"/>
</dbReference>
<evidence type="ECO:0000313" key="5">
    <source>
        <dbReference type="EMBL" id="KAH6757027.1"/>
    </source>
</evidence>
<dbReference type="Pfam" id="PF00201">
    <property type="entry name" value="UDPGT"/>
    <property type="match status" value="1"/>
</dbReference>
<dbReference type="GO" id="GO:0035251">
    <property type="term" value="F:UDP-glucosyltransferase activity"/>
    <property type="evidence" value="ECO:0007669"/>
    <property type="project" value="TreeGrafter"/>
</dbReference>
<keyword evidence="2 3" id="KW-0808">Transferase</keyword>
<gene>
    <name evidence="5" type="ORF">C2S53_009261</name>
</gene>
<dbReference type="InterPro" id="IPR035595">
    <property type="entry name" value="UDP_glycos_trans_CS"/>
</dbReference>
<comment type="similarity">
    <text evidence="1 3">Belongs to the UDP-glycosyltransferase family.</text>
</comment>
<dbReference type="InterPro" id="IPR002213">
    <property type="entry name" value="UDP_glucos_trans"/>
</dbReference>
<sequence>MGSLPSPHFAIFPFLSQGHIIPLLHLSRLLHRRSAAVTIFTTAANSPPIRAALLDTDVSVVELPFPQNIEGVPPGVENTQNLPSFSSFVPFAKSIKLMQKSFENALESLNPPVSCVISDGFLGFTLQSAEKFGVPRLVFFGMGAFSSTMYQVLVSEKPHAATNSPDEPFPMAGFPGLKLTRNDFSPPYNEVEPSGPYIEFMEEQGIAMAMSHGMIVNSFYEMEHRYVDYWDSKIGPKIYCIGPLCTAAQPPCTPEKPFYVRFLDEKLAEGKPVLYVAFGTQAEVSPEQFREIAEGLERSEVSFLWVLKSGTQEFFPDFQEKVRNRGIVVKEWVDQLEILKHEVVKGFLSHCGWNSVLESISAGVPILALPFMAEQHLNARFVMEELGVGMRIMPSSGSVRGFVVAEEVEGMVRELMCGEEGEEARRKMAECGGAACDAMKEGGSSLRTLDFLIDEMSGKSCHMGQDNPLHAN</sequence>
<dbReference type="SUPFAM" id="SSF53756">
    <property type="entry name" value="UDP-Glycosyltransferase/glycogen phosphorylase"/>
    <property type="match status" value="1"/>
</dbReference>
<evidence type="ECO:0000256" key="4">
    <source>
        <dbReference type="RuleBase" id="RU362057"/>
    </source>
</evidence>
<evidence type="ECO:0000313" key="6">
    <source>
        <dbReference type="Proteomes" id="UP001190926"/>
    </source>
</evidence>
<dbReference type="EC" id="2.4.1.-" evidence="4"/>
<dbReference type="EMBL" id="SDAM02029498">
    <property type="protein sequence ID" value="KAH6757027.1"/>
    <property type="molecule type" value="Genomic_DNA"/>
</dbReference>
<dbReference type="PANTHER" id="PTHR48047:SF227">
    <property type="entry name" value="GLYCOSYLTRANSFERASE"/>
    <property type="match status" value="1"/>
</dbReference>
<protein>
    <recommendedName>
        <fullName evidence="4">Glycosyltransferase</fullName>
        <ecNumber evidence="4">2.4.1.-</ecNumber>
    </recommendedName>
</protein>
<dbReference type="AlphaFoldDB" id="A0AAD4IQ37"/>
<evidence type="ECO:0000256" key="3">
    <source>
        <dbReference type="RuleBase" id="RU003718"/>
    </source>
</evidence>
<comment type="caution">
    <text evidence="5">The sequence shown here is derived from an EMBL/GenBank/DDBJ whole genome shotgun (WGS) entry which is preliminary data.</text>
</comment>
<dbReference type="FunFam" id="3.40.50.2000:FF:000107">
    <property type="entry name" value="Glycosyltransferase"/>
    <property type="match status" value="1"/>
</dbReference>
<evidence type="ECO:0000256" key="2">
    <source>
        <dbReference type="ARBA" id="ARBA00022679"/>
    </source>
</evidence>
<evidence type="ECO:0000256" key="1">
    <source>
        <dbReference type="ARBA" id="ARBA00009995"/>
    </source>
</evidence>
<dbReference type="CDD" id="cd03784">
    <property type="entry name" value="GT1_Gtf-like"/>
    <property type="match status" value="1"/>
</dbReference>
<proteinExistence type="inferred from homology"/>
<accession>A0AAD4IQ37</accession>
<dbReference type="PROSITE" id="PS00375">
    <property type="entry name" value="UDPGT"/>
    <property type="match status" value="1"/>
</dbReference>
<dbReference type="Proteomes" id="UP001190926">
    <property type="component" value="Unassembled WGS sequence"/>
</dbReference>